<feature type="domain" description="Vitamin K epoxide reductase" evidence="13">
    <location>
        <begin position="186"/>
        <end position="313"/>
    </location>
</feature>
<keyword evidence="3 11" id="KW-0812">Transmembrane</keyword>
<feature type="transmembrane region" description="Helical" evidence="11">
    <location>
        <begin position="42"/>
        <end position="65"/>
    </location>
</feature>
<feature type="domain" description="SPW repeat-containing integral membrane" evidence="12">
    <location>
        <begin position="379"/>
        <end position="469"/>
    </location>
</feature>
<keyword evidence="7 11" id="KW-0472">Membrane</keyword>
<keyword evidence="4" id="KW-0874">Quinone</keyword>
<dbReference type="EMBL" id="JAHDYS010000001">
    <property type="protein sequence ID" value="MBT1070357.1"/>
    <property type="molecule type" value="Genomic_DNA"/>
</dbReference>
<keyword evidence="5 11" id="KW-1133">Transmembrane helix</keyword>
<evidence type="ECO:0000313" key="14">
    <source>
        <dbReference type="EMBL" id="MBT1070357.1"/>
    </source>
</evidence>
<evidence type="ECO:0000256" key="9">
    <source>
        <dbReference type="ARBA" id="ARBA00023284"/>
    </source>
</evidence>
<evidence type="ECO:0000256" key="11">
    <source>
        <dbReference type="SAM" id="Phobius"/>
    </source>
</evidence>
<dbReference type="Proteomes" id="UP000784128">
    <property type="component" value="Unassembled WGS sequence"/>
</dbReference>
<feature type="transmembrane region" description="Helical" evidence="11">
    <location>
        <begin position="111"/>
        <end position="131"/>
    </location>
</feature>
<keyword evidence="8" id="KW-1015">Disulfide bond</keyword>
<evidence type="ECO:0000256" key="5">
    <source>
        <dbReference type="ARBA" id="ARBA00022989"/>
    </source>
</evidence>
<accession>A0ABS5U3Y3</accession>
<evidence type="ECO:0000256" key="10">
    <source>
        <dbReference type="SAM" id="MobiDB-lite"/>
    </source>
</evidence>
<evidence type="ECO:0000256" key="2">
    <source>
        <dbReference type="ARBA" id="ARBA00006214"/>
    </source>
</evidence>
<keyword evidence="15" id="KW-1185">Reference proteome</keyword>
<evidence type="ECO:0000313" key="15">
    <source>
        <dbReference type="Proteomes" id="UP000784128"/>
    </source>
</evidence>
<proteinExistence type="inferred from homology"/>
<comment type="subcellular location">
    <subcellularLocation>
        <location evidence="1">Membrane</location>
        <topology evidence="1">Multi-pass membrane protein</topology>
    </subcellularLocation>
</comment>
<evidence type="ECO:0000256" key="8">
    <source>
        <dbReference type="ARBA" id="ARBA00023157"/>
    </source>
</evidence>
<feature type="region of interest" description="Disordered" evidence="10">
    <location>
        <begin position="1"/>
        <end position="21"/>
    </location>
</feature>
<reference evidence="14 15" key="1">
    <citation type="submission" date="2021-05" db="EMBL/GenBank/DDBJ databases">
        <title>The draft genome of Geobacter chapellei DSM 13688.</title>
        <authorList>
            <person name="Xu Z."/>
            <person name="Masuda Y."/>
            <person name="Itoh H."/>
            <person name="Senoo K."/>
        </authorList>
    </citation>
    <scope>NUCLEOTIDE SEQUENCE [LARGE SCALE GENOMIC DNA]</scope>
    <source>
        <strain evidence="14 15">DSM 13688</strain>
    </source>
</reference>
<feature type="transmembrane region" description="Helical" evidence="11">
    <location>
        <begin position="85"/>
        <end position="102"/>
    </location>
</feature>
<dbReference type="Pfam" id="PF07884">
    <property type="entry name" value="VKOR"/>
    <property type="match status" value="1"/>
</dbReference>
<evidence type="ECO:0000259" key="13">
    <source>
        <dbReference type="Pfam" id="PF07884"/>
    </source>
</evidence>
<dbReference type="InterPro" id="IPR005530">
    <property type="entry name" value="SPW"/>
</dbReference>
<evidence type="ECO:0000256" key="3">
    <source>
        <dbReference type="ARBA" id="ARBA00022692"/>
    </source>
</evidence>
<feature type="transmembrane region" description="Helical" evidence="11">
    <location>
        <begin position="454"/>
        <end position="470"/>
    </location>
</feature>
<dbReference type="Pfam" id="PF03779">
    <property type="entry name" value="SPW"/>
    <property type="match status" value="1"/>
</dbReference>
<feature type="transmembrane region" description="Helical" evidence="11">
    <location>
        <begin position="377"/>
        <end position="398"/>
    </location>
</feature>
<evidence type="ECO:0000256" key="4">
    <source>
        <dbReference type="ARBA" id="ARBA00022719"/>
    </source>
</evidence>
<feature type="transmembrane region" description="Helical" evidence="11">
    <location>
        <begin position="266"/>
        <end position="287"/>
    </location>
</feature>
<sequence length="487" mass="53783">MGGRGVARPEMKKPGNNNEMQDMMSPEHRMEMLRMHHQKTLWIYWMIVMLGIWMAVAPVTFGFGTAITTPHDRTVWLDVMQRVNILQWSDFLCGVLLVIFGWRSLSPDRPFSLWGACFVGVWLNFAPLLFWAPNPLTYLNDSLVGVLVIALTILIPGMPNMIKFMQMGPDTPPGWSFNPSSWPQRWIMIVLGFAGWLVSRYLAAFQLGYIPDVADPFFGNATRQVLTSNMSKSLPISDAGLGAFAYTFEFLMGFMGSQARWRTMPWMVTFFGILVIPLGLVHIFLVASQPIVVGQWCTFCLLAAGIMLPMIPLEADEVVAMCQFVAAKKRQGESFWKVFWLGGTVEGGGKDERTPPLHELSSQPLALGKAMFWGMTFPWTLAIAAVVGVWLMAAPAVLQQTKTGANLCHITGALIVTVSVIAMGEPVRLLRYLNLITGAVLVVGSFVIGGGTVAIVNGILSGVVIAGLSIPRGKIMESFGTWDRFVR</sequence>
<evidence type="ECO:0000256" key="7">
    <source>
        <dbReference type="ARBA" id="ARBA00023136"/>
    </source>
</evidence>
<comment type="similarity">
    <text evidence="2">Belongs to the VKOR family.</text>
</comment>
<dbReference type="CDD" id="cd12919">
    <property type="entry name" value="VKOR_2"/>
    <property type="match status" value="1"/>
</dbReference>
<feature type="transmembrane region" description="Helical" evidence="11">
    <location>
        <begin position="186"/>
        <end position="210"/>
    </location>
</feature>
<organism evidence="14 15">
    <name type="scientific">Pelotalea chapellei</name>
    <dbReference type="NCBI Taxonomy" id="44671"/>
    <lineage>
        <taxon>Bacteria</taxon>
        <taxon>Pseudomonadati</taxon>
        <taxon>Thermodesulfobacteriota</taxon>
        <taxon>Desulfuromonadia</taxon>
        <taxon>Geobacterales</taxon>
        <taxon>Geobacteraceae</taxon>
        <taxon>Pelotalea</taxon>
    </lineage>
</organism>
<feature type="transmembrane region" description="Helical" evidence="11">
    <location>
        <begin position="143"/>
        <end position="165"/>
    </location>
</feature>
<protein>
    <submittedName>
        <fullName evidence="14">Vitamin K epoxide reductase family protein</fullName>
    </submittedName>
</protein>
<keyword evidence="9" id="KW-0676">Redox-active center</keyword>
<dbReference type="InterPro" id="IPR012932">
    <property type="entry name" value="VKOR"/>
</dbReference>
<dbReference type="InterPro" id="IPR038354">
    <property type="entry name" value="VKOR_sf"/>
</dbReference>
<dbReference type="Gene3D" id="1.20.1440.130">
    <property type="entry name" value="VKOR domain"/>
    <property type="match status" value="1"/>
</dbReference>
<evidence type="ECO:0000256" key="1">
    <source>
        <dbReference type="ARBA" id="ARBA00004141"/>
    </source>
</evidence>
<gene>
    <name evidence="14" type="ORF">KJB30_01025</name>
</gene>
<comment type="caution">
    <text evidence="14">The sequence shown here is derived from an EMBL/GenBank/DDBJ whole genome shotgun (WGS) entry which is preliminary data.</text>
</comment>
<keyword evidence="6" id="KW-0560">Oxidoreductase</keyword>
<name>A0ABS5U3Y3_9BACT</name>
<evidence type="ECO:0000259" key="12">
    <source>
        <dbReference type="Pfam" id="PF03779"/>
    </source>
</evidence>
<feature type="transmembrane region" description="Helical" evidence="11">
    <location>
        <begin position="293"/>
        <end position="311"/>
    </location>
</feature>
<evidence type="ECO:0000256" key="6">
    <source>
        <dbReference type="ARBA" id="ARBA00023002"/>
    </source>
</evidence>
<feature type="transmembrane region" description="Helical" evidence="11">
    <location>
        <begin position="404"/>
        <end position="422"/>
    </location>
</feature>